<proteinExistence type="predicted"/>
<evidence type="ECO:0000313" key="2">
    <source>
        <dbReference type="Proteomes" id="UP000324222"/>
    </source>
</evidence>
<gene>
    <name evidence="1" type="ORF">E2C01_056483</name>
</gene>
<name>A0A5B7GZQ6_PORTR</name>
<organism evidence="1 2">
    <name type="scientific">Portunus trituberculatus</name>
    <name type="common">Swimming crab</name>
    <name type="synonym">Neptunus trituberculatus</name>
    <dbReference type="NCBI Taxonomy" id="210409"/>
    <lineage>
        <taxon>Eukaryota</taxon>
        <taxon>Metazoa</taxon>
        <taxon>Ecdysozoa</taxon>
        <taxon>Arthropoda</taxon>
        <taxon>Crustacea</taxon>
        <taxon>Multicrustacea</taxon>
        <taxon>Malacostraca</taxon>
        <taxon>Eumalacostraca</taxon>
        <taxon>Eucarida</taxon>
        <taxon>Decapoda</taxon>
        <taxon>Pleocyemata</taxon>
        <taxon>Brachyura</taxon>
        <taxon>Eubrachyura</taxon>
        <taxon>Portunoidea</taxon>
        <taxon>Portunidae</taxon>
        <taxon>Portuninae</taxon>
        <taxon>Portunus</taxon>
    </lineage>
</organism>
<comment type="caution">
    <text evidence="1">The sequence shown here is derived from an EMBL/GenBank/DDBJ whole genome shotgun (WGS) entry which is preliminary data.</text>
</comment>
<protein>
    <submittedName>
        <fullName evidence="1">Uncharacterized protein</fullName>
    </submittedName>
</protein>
<dbReference type="EMBL" id="VSRR010019631">
    <property type="protein sequence ID" value="MPC62398.1"/>
    <property type="molecule type" value="Genomic_DNA"/>
</dbReference>
<dbReference type="Proteomes" id="UP000324222">
    <property type="component" value="Unassembled WGS sequence"/>
</dbReference>
<evidence type="ECO:0000313" key="1">
    <source>
        <dbReference type="EMBL" id="MPC62398.1"/>
    </source>
</evidence>
<dbReference type="AlphaFoldDB" id="A0A5B7GZQ6"/>
<accession>A0A5B7GZQ6</accession>
<sequence length="74" mass="8725">MFQYFRELVDLVSLPQPRQLIQLRMCPSLETQRVLEYTLLVPPYSTSINKVLDMTPFNNTLRIQVVRLYGGRHS</sequence>
<keyword evidence="2" id="KW-1185">Reference proteome</keyword>
<reference evidence="1 2" key="1">
    <citation type="submission" date="2019-05" db="EMBL/GenBank/DDBJ databases">
        <title>Another draft genome of Portunus trituberculatus and its Hox gene families provides insights of decapod evolution.</title>
        <authorList>
            <person name="Jeong J.-H."/>
            <person name="Song I."/>
            <person name="Kim S."/>
            <person name="Choi T."/>
            <person name="Kim D."/>
            <person name="Ryu S."/>
            <person name="Kim W."/>
        </authorList>
    </citation>
    <scope>NUCLEOTIDE SEQUENCE [LARGE SCALE GENOMIC DNA]</scope>
    <source>
        <tissue evidence="1">Muscle</tissue>
    </source>
</reference>